<keyword evidence="2" id="KW-1185">Reference proteome</keyword>
<dbReference type="EMBL" id="CM029049">
    <property type="protein sequence ID" value="KAG2570573.1"/>
    <property type="molecule type" value="Genomic_DNA"/>
</dbReference>
<evidence type="ECO:0000313" key="2">
    <source>
        <dbReference type="Proteomes" id="UP000823388"/>
    </source>
</evidence>
<name>A0A8T0Q9H5_PANVG</name>
<dbReference type="AlphaFoldDB" id="A0A8T0Q9H5"/>
<protein>
    <submittedName>
        <fullName evidence="1">Uncharacterized protein</fullName>
    </submittedName>
</protein>
<organism evidence="1 2">
    <name type="scientific">Panicum virgatum</name>
    <name type="common">Blackwell switchgrass</name>
    <dbReference type="NCBI Taxonomy" id="38727"/>
    <lineage>
        <taxon>Eukaryota</taxon>
        <taxon>Viridiplantae</taxon>
        <taxon>Streptophyta</taxon>
        <taxon>Embryophyta</taxon>
        <taxon>Tracheophyta</taxon>
        <taxon>Spermatophyta</taxon>
        <taxon>Magnoliopsida</taxon>
        <taxon>Liliopsida</taxon>
        <taxon>Poales</taxon>
        <taxon>Poaceae</taxon>
        <taxon>PACMAD clade</taxon>
        <taxon>Panicoideae</taxon>
        <taxon>Panicodae</taxon>
        <taxon>Paniceae</taxon>
        <taxon>Panicinae</taxon>
        <taxon>Panicum</taxon>
        <taxon>Panicum sect. Hiantes</taxon>
    </lineage>
</organism>
<comment type="caution">
    <text evidence="1">The sequence shown here is derived from an EMBL/GenBank/DDBJ whole genome shotgun (WGS) entry which is preliminary data.</text>
</comment>
<reference evidence="1" key="1">
    <citation type="submission" date="2020-05" db="EMBL/GenBank/DDBJ databases">
        <title>WGS assembly of Panicum virgatum.</title>
        <authorList>
            <person name="Lovell J.T."/>
            <person name="Jenkins J."/>
            <person name="Shu S."/>
            <person name="Juenger T.E."/>
            <person name="Schmutz J."/>
        </authorList>
    </citation>
    <scope>NUCLEOTIDE SEQUENCE</scope>
    <source>
        <strain evidence="1">AP13</strain>
    </source>
</reference>
<evidence type="ECO:0000313" key="1">
    <source>
        <dbReference type="EMBL" id="KAG2570573.1"/>
    </source>
</evidence>
<dbReference type="Proteomes" id="UP000823388">
    <property type="component" value="Chromosome 7K"/>
</dbReference>
<accession>A0A8T0Q9H5</accession>
<sequence>MLDETSEHLFLLCSSAVTRWFCICITLDDDLSLNENIIAAKRIFPYPFFMEVFMIGAWCIWNERNALIFYGKTPSMAAWKVSFKREVLDYLHKIKPAWHQAIHSWLDTL</sequence>
<gene>
    <name evidence="1" type="ORF">PVAP13_7KG053109</name>
</gene>
<proteinExistence type="predicted"/>